<feature type="region of interest" description="Disordered" evidence="1">
    <location>
        <begin position="403"/>
        <end position="428"/>
    </location>
</feature>
<dbReference type="PANTHER" id="PTHR11439">
    <property type="entry name" value="GAG-POL-RELATED RETROTRANSPOSON"/>
    <property type="match status" value="1"/>
</dbReference>
<dbReference type="InterPro" id="IPR043502">
    <property type="entry name" value="DNA/RNA_pol_sf"/>
</dbReference>
<evidence type="ECO:0000256" key="1">
    <source>
        <dbReference type="SAM" id="MobiDB-lite"/>
    </source>
</evidence>
<dbReference type="InterPro" id="IPR013103">
    <property type="entry name" value="RVT_2"/>
</dbReference>
<dbReference type="Pfam" id="PF07727">
    <property type="entry name" value="RVT_2"/>
    <property type="match status" value="1"/>
</dbReference>
<feature type="compositionally biased region" description="Polar residues" evidence="1">
    <location>
        <begin position="406"/>
        <end position="422"/>
    </location>
</feature>
<proteinExistence type="predicted"/>
<organism evidence="3">
    <name type="scientific">Tanacetum cinerariifolium</name>
    <name type="common">Dalmatian daisy</name>
    <name type="synonym">Chrysanthemum cinerariifolium</name>
    <dbReference type="NCBI Taxonomy" id="118510"/>
    <lineage>
        <taxon>Eukaryota</taxon>
        <taxon>Viridiplantae</taxon>
        <taxon>Streptophyta</taxon>
        <taxon>Embryophyta</taxon>
        <taxon>Tracheophyta</taxon>
        <taxon>Spermatophyta</taxon>
        <taxon>Magnoliopsida</taxon>
        <taxon>eudicotyledons</taxon>
        <taxon>Gunneridae</taxon>
        <taxon>Pentapetalae</taxon>
        <taxon>asterids</taxon>
        <taxon>campanulids</taxon>
        <taxon>Asterales</taxon>
        <taxon>Asteraceae</taxon>
        <taxon>Asteroideae</taxon>
        <taxon>Anthemideae</taxon>
        <taxon>Anthemidinae</taxon>
        <taxon>Tanacetum</taxon>
    </lineage>
</organism>
<gene>
    <name evidence="3" type="ORF">Tci_013772</name>
</gene>
<comment type="caution">
    <text evidence="3">The sequence shown here is derived from an EMBL/GenBank/DDBJ whole genome shotgun (WGS) entry which is preliminary data.</text>
</comment>
<evidence type="ECO:0000313" key="3">
    <source>
        <dbReference type="EMBL" id="GEU41794.1"/>
    </source>
</evidence>
<feature type="domain" description="Reverse transcriptase Ty1/copia-type" evidence="2">
    <location>
        <begin position="585"/>
        <end position="824"/>
    </location>
</feature>
<dbReference type="PANTHER" id="PTHR11439:SF483">
    <property type="entry name" value="PEPTIDE SYNTHASE GLIP-LIKE, PUTATIVE (AFU_ORTHOLOGUE AFUA_3G12920)-RELATED"/>
    <property type="match status" value="1"/>
</dbReference>
<evidence type="ECO:0000259" key="2">
    <source>
        <dbReference type="Pfam" id="PF07727"/>
    </source>
</evidence>
<dbReference type="AlphaFoldDB" id="A0A6L2K1N8"/>
<feature type="compositionally biased region" description="Polar residues" evidence="1">
    <location>
        <begin position="935"/>
        <end position="951"/>
    </location>
</feature>
<protein>
    <submittedName>
        <fullName evidence="3">Retrovirus-related Pol polyprotein from transposon TNT 1-94</fullName>
    </submittedName>
</protein>
<sequence>MIDYSPWEVIKNGNSFPKTQTVEGFETVMPITFAEDKEKRRLEIKARSTLMMGIPNAHQLKFNSIKDAKSLLEAIKKSFGVWRNKPDLDSMSMDDLYNNLKVYEPKVIGVSSSSTNTQNMAFVSSSSINNINNINEAVNTAFGVTIAGTQVNAANSTNINILSDTVICEFLASQSNSSQLINKDLDQIHPDDLEEMDLKWQMAMLTIRARRFLKNTGRKLNLNRNDTVAFDKTKVEYSNSHKRDHFGRECRAPRAQDNRNIESTRRNVPVETTSSLALVSCNGLGGYDWSDQAEDGPNYALMAYSTSSSDSEKGLGYNAVPPPHTGLSIPPKPNLSYIGLEEFTSEPVVKTLSAKTNEEVPKVVKKDNGAPIIKDWKSDDEDESVSQPKIEKKIVQPSVAKPVVAGTQSNGNAGTKDNNNAGQARKEKVPSKDYILLPLWTTNLPFPQELKSSQDAGFKPFNDVRKKVNEVPRKENKCKYQKEKDSVNSTNRVNAVSLTVNAASNEVNTVGRKSSIKLSYDPNMPKLEDINIFKDSNEDVFGAEADLNNLESTFQVSPIRTTRVHKDHPLKQVIEDMHLAPQTRRMTKNLEEHGLVNSKSVFRNELDERGIVIRNKARLVAQRYTQEKGIEYEEVFAPFARIEAIRLFLAYASFKDFVVYQMDVKSAFLYGKIEKEIYVCQPLGFEDPDFPDKVYKVEKALYGLHQAPRAWYETLSTYLLDNGFHRGKIDKTLFTRRHKDDILLVQVYVDDIIFGSTKKESCNAFEKLTHDTFQMSFIGELTFFLGLQVKQKEDGIFINQDKYVAKILKKFGFSEVKTASTPVETQKPLLKDKDGEEVDAHIYRSMIGSLMYLTPSRPDIMFAYKKQIVVANSTTKAEYVAAFSCCGQFWTTVKSKIVNEEVHMHALVDGMKRTGKGFSGKETPLFPTMVGPNKVQVSEGSAQPIDTQHTPTFDMPPPKPKKTQKLRNPRERPLRATTTAPSLEAGQNSGDGPRCQDTMRDTSAHTRYEIVSKMSSDSLLKVLDLEDELNMKNTAQQTKIDFFKRRVKKLEKKHRSRTHKLKRWYKVGLTARVISSSDNEALDKEDTSKHGMINEIDANEDIAIVSTHDDVVQDEGIEDVGEEEVVEVVTSAKMIVDAAQVTTAPTITDESTKTNVENILYYLLIEKMYPLTHHTLNQIFNNVKIQVEYKCEMAYELLRLVKKQLKEGYRANSSVWMNPSGDGEDFD</sequence>
<reference evidence="3" key="1">
    <citation type="journal article" date="2019" name="Sci. Rep.">
        <title>Draft genome of Tanacetum cinerariifolium, the natural source of mosquito coil.</title>
        <authorList>
            <person name="Yamashiro T."/>
            <person name="Shiraishi A."/>
            <person name="Satake H."/>
            <person name="Nakayama K."/>
        </authorList>
    </citation>
    <scope>NUCLEOTIDE SEQUENCE</scope>
</reference>
<dbReference type="EMBL" id="BKCJ010001484">
    <property type="protein sequence ID" value="GEU41794.1"/>
    <property type="molecule type" value="Genomic_DNA"/>
</dbReference>
<dbReference type="SUPFAM" id="SSF56672">
    <property type="entry name" value="DNA/RNA polymerases"/>
    <property type="match status" value="1"/>
</dbReference>
<accession>A0A6L2K1N8</accession>
<feature type="compositionally biased region" description="Polar residues" evidence="1">
    <location>
        <begin position="976"/>
        <end position="990"/>
    </location>
</feature>
<feature type="region of interest" description="Disordered" evidence="1">
    <location>
        <begin position="931"/>
        <end position="996"/>
    </location>
</feature>
<name>A0A6L2K1N8_TANCI</name>